<keyword evidence="3" id="KW-0274">FAD</keyword>
<evidence type="ECO:0000256" key="3">
    <source>
        <dbReference type="ARBA" id="ARBA00022827"/>
    </source>
</evidence>
<evidence type="ECO:0000259" key="4">
    <source>
        <dbReference type="Pfam" id="PF01494"/>
    </source>
</evidence>
<dbReference type="SUPFAM" id="SSF51905">
    <property type="entry name" value="FAD/NAD(P)-binding domain"/>
    <property type="match status" value="1"/>
</dbReference>
<sequence>MNAQVLIVGGGPTGMTLALQLQRFGIAFRLIEKRPKEPSGSKALSVNPASLTLLNDLGLATELVAKGHKTEVINLLYHNQPLTRARFSRLPSKYPYFLMLPQPDTEAVLEQRLNDLGHYIERDCELLGLQTHDEQVEVELREGNQTRRQRYAYVVGCDGGLSKVRNALGLGFTGYDYNMHFILADLCIHWDGEHQQGFYFIRDDGFLILLPLKNGYHRIVIKVAEQCPPGYKPSLQEIRDYIARYEIPGLQVSDPIWLSSAPFYNRSASTIRQERVFLAGDAAHMFSPIGGFGMNSGIADAFNLGWKLGYAINGIGSDALLQSYAIEREQNTHTLLAKTDKSTSLIARLDRHLPADEQHYLPLLRNRPFIRQFPLETAGLTLRYGAPKGSLDSGCMLPYACNSAGLPDSLQAVGQAHHTLLLASHVLPSATVLQNLHDALAPLQANVQIQVISAAEGSLAFGQILPDPHHCLRKAWQLEDGEYLLVRPDLFIEQRGHLDDLDALRQHLTYHYVPELQPHARLAG</sequence>
<comment type="caution">
    <text evidence="5">The sequence shown here is derived from an EMBL/GenBank/DDBJ whole genome shotgun (WGS) entry which is preliminary data.</text>
</comment>
<gene>
    <name evidence="5" type="ORF">HNP49_003123</name>
</gene>
<name>A0A7X0EVL8_9PSED</name>
<dbReference type="AlphaFoldDB" id="A0A7X0EVL8"/>
<comment type="cofactor">
    <cofactor evidence="1">
        <name>FAD</name>
        <dbReference type="ChEBI" id="CHEBI:57692"/>
    </cofactor>
</comment>
<dbReference type="Gene3D" id="3.50.50.60">
    <property type="entry name" value="FAD/NAD(P)-binding domain"/>
    <property type="match status" value="1"/>
</dbReference>
<dbReference type="Proteomes" id="UP000557193">
    <property type="component" value="Unassembled WGS sequence"/>
</dbReference>
<accession>A0A7X0EVL8</accession>
<dbReference type="EMBL" id="JACHLL010000006">
    <property type="protein sequence ID" value="MBB6342935.1"/>
    <property type="molecule type" value="Genomic_DNA"/>
</dbReference>
<evidence type="ECO:0000256" key="1">
    <source>
        <dbReference type="ARBA" id="ARBA00001974"/>
    </source>
</evidence>
<feature type="domain" description="FAD-binding" evidence="4">
    <location>
        <begin position="3"/>
        <end position="335"/>
    </location>
</feature>
<dbReference type="GO" id="GO:0016709">
    <property type="term" value="F:oxidoreductase activity, acting on paired donors, with incorporation or reduction of molecular oxygen, NAD(P)H as one donor, and incorporation of one atom of oxygen"/>
    <property type="evidence" value="ECO:0007669"/>
    <property type="project" value="UniProtKB-ARBA"/>
</dbReference>
<keyword evidence="6" id="KW-1185">Reference proteome</keyword>
<dbReference type="PANTHER" id="PTHR43004">
    <property type="entry name" value="TRK SYSTEM POTASSIUM UPTAKE PROTEIN"/>
    <property type="match status" value="1"/>
</dbReference>
<evidence type="ECO:0000256" key="2">
    <source>
        <dbReference type="ARBA" id="ARBA00022630"/>
    </source>
</evidence>
<evidence type="ECO:0000313" key="5">
    <source>
        <dbReference type="EMBL" id="MBB6342935.1"/>
    </source>
</evidence>
<dbReference type="Gene3D" id="3.30.70.2450">
    <property type="match status" value="1"/>
</dbReference>
<dbReference type="GO" id="GO:0071949">
    <property type="term" value="F:FAD binding"/>
    <property type="evidence" value="ECO:0007669"/>
    <property type="project" value="InterPro"/>
</dbReference>
<reference evidence="5 6" key="1">
    <citation type="submission" date="2020-08" db="EMBL/GenBank/DDBJ databases">
        <title>Functional genomics of gut bacteria from endangered species of beetles.</title>
        <authorList>
            <person name="Carlos-Shanley C."/>
        </authorList>
    </citation>
    <scope>NUCLEOTIDE SEQUENCE [LARGE SCALE GENOMIC DNA]</scope>
    <source>
        <strain evidence="5 6">S00202</strain>
    </source>
</reference>
<dbReference type="PANTHER" id="PTHR43004:SF19">
    <property type="entry name" value="BINDING MONOOXYGENASE, PUTATIVE (JCVI)-RELATED"/>
    <property type="match status" value="1"/>
</dbReference>
<dbReference type="InterPro" id="IPR050641">
    <property type="entry name" value="RIFMO-like"/>
</dbReference>
<proteinExistence type="predicted"/>
<organism evidence="5 6">
    <name type="scientific">Pseudomonas fluvialis</name>
    <dbReference type="NCBI Taxonomy" id="1793966"/>
    <lineage>
        <taxon>Bacteria</taxon>
        <taxon>Pseudomonadati</taxon>
        <taxon>Pseudomonadota</taxon>
        <taxon>Gammaproteobacteria</taxon>
        <taxon>Pseudomonadales</taxon>
        <taxon>Pseudomonadaceae</taxon>
        <taxon>Pseudomonas</taxon>
    </lineage>
</organism>
<dbReference type="Pfam" id="PF01494">
    <property type="entry name" value="FAD_binding_3"/>
    <property type="match status" value="1"/>
</dbReference>
<dbReference type="RefSeq" id="WP_184684801.1">
    <property type="nucleotide sequence ID" value="NZ_JACHLL010000006.1"/>
</dbReference>
<dbReference type="PRINTS" id="PR00420">
    <property type="entry name" value="RNGMNOXGNASE"/>
</dbReference>
<evidence type="ECO:0000313" key="6">
    <source>
        <dbReference type="Proteomes" id="UP000557193"/>
    </source>
</evidence>
<dbReference type="InterPro" id="IPR036188">
    <property type="entry name" value="FAD/NAD-bd_sf"/>
</dbReference>
<protein>
    <submittedName>
        <fullName evidence="5">2-polyprenyl-6-methoxyphenol hydroxylase-like FAD-dependent oxidoreductase</fullName>
    </submittedName>
</protein>
<dbReference type="InterPro" id="IPR002938">
    <property type="entry name" value="FAD-bd"/>
</dbReference>
<keyword evidence="2" id="KW-0285">Flavoprotein</keyword>